<evidence type="ECO:0000256" key="1">
    <source>
        <dbReference type="ARBA" id="ARBA00023015"/>
    </source>
</evidence>
<keyword evidence="1" id="KW-0805">Transcription regulation</keyword>
<dbReference type="InterPro" id="IPR036388">
    <property type="entry name" value="WH-like_DNA-bd_sf"/>
</dbReference>
<accession>A0AAJ5WAW7</accession>
<organism evidence="5 6">
    <name type="scientific">Candidatus Pedobacter colombiensis</name>
    <dbReference type="NCBI Taxonomy" id="3121371"/>
    <lineage>
        <taxon>Bacteria</taxon>
        <taxon>Pseudomonadati</taxon>
        <taxon>Bacteroidota</taxon>
        <taxon>Sphingobacteriia</taxon>
        <taxon>Sphingobacteriales</taxon>
        <taxon>Sphingobacteriaceae</taxon>
        <taxon>Pedobacter</taxon>
    </lineage>
</organism>
<dbReference type="Gene3D" id="1.10.10.10">
    <property type="entry name" value="Winged helix-like DNA-binding domain superfamily/Winged helix DNA-binding domain"/>
    <property type="match status" value="1"/>
</dbReference>
<name>A0AAJ5WAW7_9SPHI</name>
<dbReference type="CDD" id="cd00090">
    <property type="entry name" value="HTH_ARSR"/>
    <property type="match status" value="1"/>
</dbReference>
<dbReference type="GO" id="GO:0005829">
    <property type="term" value="C:cytosol"/>
    <property type="evidence" value="ECO:0007669"/>
    <property type="project" value="TreeGrafter"/>
</dbReference>
<dbReference type="InterPro" id="IPR019888">
    <property type="entry name" value="Tscrpt_reg_AsnC-like"/>
</dbReference>
<proteinExistence type="predicted"/>
<dbReference type="EMBL" id="CP119313">
    <property type="protein sequence ID" value="WEK20975.1"/>
    <property type="molecule type" value="Genomic_DNA"/>
</dbReference>
<dbReference type="SMART" id="SM00344">
    <property type="entry name" value="HTH_ASNC"/>
    <property type="match status" value="1"/>
</dbReference>
<dbReference type="PANTHER" id="PTHR30154">
    <property type="entry name" value="LEUCINE-RESPONSIVE REGULATORY PROTEIN"/>
    <property type="match status" value="1"/>
</dbReference>
<feature type="domain" description="HTH asnC-type" evidence="4">
    <location>
        <begin position="5"/>
        <end position="66"/>
    </location>
</feature>
<dbReference type="SUPFAM" id="SSF54909">
    <property type="entry name" value="Dimeric alpha+beta barrel"/>
    <property type="match status" value="1"/>
</dbReference>
<evidence type="ECO:0000313" key="6">
    <source>
        <dbReference type="Proteomes" id="UP001214530"/>
    </source>
</evidence>
<dbReference type="Proteomes" id="UP001214530">
    <property type="component" value="Chromosome"/>
</dbReference>
<dbReference type="Gene3D" id="3.30.70.920">
    <property type="match status" value="1"/>
</dbReference>
<dbReference type="InterPro" id="IPR000485">
    <property type="entry name" value="AsnC-type_HTH_dom"/>
</dbReference>
<dbReference type="AlphaFoldDB" id="A0AAJ5WAW7"/>
<dbReference type="Pfam" id="PF01037">
    <property type="entry name" value="AsnC_trans_reg"/>
    <property type="match status" value="1"/>
</dbReference>
<dbReference type="GO" id="GO:0043200">
    <property type="term" value="P:response to amino acid"/>
    <property type="evidence" value="ECO:0007669"/>
    <property type="project" value="TreeGrafter"/>
</dbReference>
<reference evidence="5" key="1">
    <citation type="submission" date="2023-03" db="EMBL/GenBank/DDBJ databases">
        <title>Andean soil-derived lignocellulolytic bacterial consortium as a source of novel taxa and putative plastic-active enzymes.</title>
        <authorList>
            <person name="Diaz-Garcia L."/>
            <person name="Chuvochina M."/>
            <person name="Feuerriegel G."/>
            <person name="Bunk B."/>
            <person name="Sproer C."/>
            <person name="Streit W.R."/>
            <person name="Rodriguez L.M."/>
            <person name="Overmann J."/>
            <person name="Jimenez D.J."/>
        </authorList>
    </citation>
    <scope>NUCLEOTIDE SEQUENCE</scope>
    <source>
        <strain evidence="5">MAG 3858</strain>
    </source>
</reference>
<dbReference type="PANTHER" id="PTHR30154:SF34">
    <property type="entry name" value="TRANSCRIPTIONAL REGULATOR AZLB"/>
    <property type="match status" value="1"/>
</dbReference>
<keyword evidence="3" id="KW-0804">Transcription</keyword>
<dbReference type="InterPro" id="IPR019887">
    <property type="entry name" value="Tscrpt_reg_AsnC/Lrp_C"/>
</dbReference>
<dbReference type="GO" id="GO:0006355">
    <property type="term" value="P:regulation of DNA-templated transcription"/>
    <property type="evidence" value="ECO:0007669"/>
    <property type="project" value="UniProtKB-ARBA"/>
</dbReference>
<evidence type="ECO:0000256" key="3">
    <source>
        <dbReference type="ARBA" id="ARBA00023163"/>
    </source>
</evidence>
<evidence type="ECO:0000259" key="4">
    <source>
        <dbReference type="PROSITE" id="PS50956"/>
    </source>
</evidence>
<dbReference type="InterPro" id="IPR011991">
    <property type="entry name" value="ArsR-like_HTH"/>
</dbReference>
<dbReference type="InterPro" id="IPR036390">
    <property type="entry name" value="WH_DNA-bd_sf"/>
</dbReference>
<dbReference type="SUPFAM" id="SSF46785">
    <property type="entry name" value="Winged helix' DNA-binding domain"/>
    <property type="match status" value="1"/>
</dbReference>
<protein>
    <submittedName>
        <fullName evidence="5">Lrp/AsnC family transcriptional regulator</fullName>
    </submittedName>
</protein>
<dbReference type="Pfam" id="PF13412">
    <property type="entry name" value="HTH_24"/>
    <property type="match status" value="1"/>
</dbReference>
<evidence type="ECO:0000256" key="2">
    <source>
        <dbReference type="ARBA" id="ARBA00023125"/>
    </source>
</evidence>
<sequence>MPFNLDELDLKLLFHLQQNARISVQEISRKIHLSPSAVSARIRRLEDKGYIKQYVTILNKSMVDRKLMSFTGVRLNHNSNTNLESFKEFVKRIPEVINCYHVNGMFDFLLHILATDMQDYRNCLVNTLAKFESVSELITFFVLDEVGVGQVIDLTHLLIRFNRNQTGMN</sequence>
<dbReference type="GO" id="GO:0043565">
    <property type="term" value="F:sequence-specific DNA binding"/>
    <property type="evidence" value="ECO:0007669"/>
    <property type="project" value="InterPro"/>
</dbReference>
<evidence type="ECO:0000313" key="5">
    <source>
        <dbReference type="EMBL" id="WEK20975.1"/>
    </source>
</evidence>
<dbReference type="PROSITE" id="PS50956">
    <property type="entry name" value="HTH_ASNC_2"/>
    <property type="match status" value="1"/>
</dbReference>
<dbReference type="InterPro" id="IPR011008">
    <property type="entry name" value="Dimeric_a/b-barrel"/>
</dbReference>
<keyword evidence="2" id="KW-0238">DNA-binding</keyword>
<dbReference type="PRINTS" id="PR00033">
    <property type="entry name" value="HTHASNC"/>
</dbReference>
<gene>
    <name evidence="5" type="ORF">P0Y49_07465</name>
</gene>